<dbReference type="Ensembl" id="ENSCINT00000014537.3">
    <property type="protein sequence ID" value="ENSCINP00000014537.3"/>
    <property type="gene ID" value="ENSCING00000007082.3"/>
</dbReference>
<feature type="region of interest" description="Disordered" evidence="5">
    <location>
        <begin position="487"/>
        <end position="509"/>
    </location>
</feature>
<keyword evidence="3" id="KW-0862">Zinc</keyword>
<reference evidence="7" key="1">
    <citation type="journal article" date="2002" name="Science">
        <title>The draft genome of Ciona intestinalis: insights into chordate and vertebrate origins.</title>
        <authorList>
            <person name="Dehal P."/>
            <person name="Satou Y."/>
            <person name="Campbell R.K."/>
            <person name="Chapman J."/>
            <person name="Degnan B."/>
            <person name="De Tomaso A."/>
            <person name="Davidson B."/>
            <person name="Di Gregorio A."/>
            <person name="Gelpke M."/>
            <person name="Goodstein D.M."/>
            <person name="Harafuji N."/>
            <person name="Hastings K.E."/>
            <person name="Ho I."/>
            <person name="Hotta K."/>
            <person name="Huang W."/>
            <person name="Kawashima T."/>
            <person name="Lemaire P."/>
            <person name="Martinez D."/>
            <person name="Meinertzhagen I.A."/>
            <person name="Necula S."/>
            <person name="Nonaka M."/>
            <person name="Putnam N."/>
            <person name="Rash S."/>
            <person name="Saiga H."/>
            <person name="Satake M."/>
            <person name="Terry A."/>
            <person name="Yamada L."/>
            <person name="Wang H.G."/>
            <person name="Awazu S."/>
            <person name="Azumi K."/>
            <person name="Boore J."/>
            <person name="Branno M."/>
            <person name="Chin-Bow S."/>
            <person name="DeSantis R."/>
            <person name="Doyle S."/>
            <person name="Francino P."/>
            <person name="Keys D.N."/>
            <person name="Haga S."/>
            <person name="Hayashi H."/>
            <person name="Hino K."/>
            <person name="Imai K.S."/>
            <person name="Inaba K."/>
            <person name="Kano S."/>
            <person name="Kobayashi K."/>
            <person name="Kobayashi M."/>
            <person name="Lee B.I."/>
            <person name="Makabe K.W."/>
            <person name="Manohar C."/>
            <person name="Matassi G."/>
            <person name="Medina M."/>
            <person name="Mochizuki Y."/>
            <person name="Mount S."/>
            <person name="Morishita T."/>
            <person name="Miura S."/>
            <person name="Nakayama A."/>
            <person name="Nishizaka S."/>
            <person name="Nomoto H."/>
            <person name="Ohta F."/>
            <person name="Oishi K."/>
            <person name="Rigoutsos I."/>
            <person name="Sano M."/>
            <person name="Sasaki A."/>
            <person name="Sasakura Y."/>
            <person name="Shoguchi E."/>
            <person name="Shin-i T."/>
            <person name="Spagnuolo A."/>
            <person name="Stainier D."/>
            <person name="Suzuki M.M."/>
            <person name="Tassy O."/>
            <person name="Takatori N."/>
            <person name="Tokuoka M."/>
            <person name="Yagi K."/>
            <person name="Yoshizaki F."/>
            <person name="Wada S."/>
            <person name="Zhang C."/>
            <person name="Hyatt P.D."/>
            <person name="Larimer F."/>
            <person name="Detter C."/>
            <person name="Doggett N."/>
            <person name="Glavina T."/>
            <person name="Hawkins T."/>
            <person name="Richardson P."/>
            <person name="Lucas S."/>
            <person name="Kohara Y."/>
            <person name="Levine M."/>
            <person name="Satoh N."/>
            <person name="Rokhsar D.S."/>
        </authorList>
    </citation>
    <scope>NUCLEOTIDE SEQUENCE [LARGE SCALE GENOMIC DNA]</scope>
</reference>
<feature type="binding site" evidence="3">
    <location>
        <position position="313"/>
    </location>
    <ligand>
        <name>Zn(2+)</name>
        <dbReference type="ChEBI" id="CHEBI:29105"/>
        <label>2</label>
    </ligand>
</feature>
<protein>
    <recommendedName>
        <fullName evidence="1">alkaline phosphatase</fullName>
        <ecNumber evidence="1">3.1.3.1</ecNumber>
    </recommendedName>
</protein>
<feature type="active site" description="Phosphoserine intermediate" evidence="2">
    <location>
        <position position="90"/>
    </location>
</feature>
<feature type="binding site" evidence="3">
    <location>
        <position position="351"/>
    </location>
    <ligand>
        <name>Zn(2+)</name>
        <dbReference type="ChEBI" id="CHEBI:29105"/>
        <label>2</label>
    </ligand>
</feature>
<dbReference type="EC" id="3.1.3.1" evidence="1"/>
<accession>F6W9Y0</accession>
<feature type="binding site" evidence="3">
    <location>
        <position position="304"/>
    </location>
    <ligand>
        <name>Mg(2+)</name>
        <dbReference type="ChEBI" id="CHEBI:18420"/>
    </ligand>
</feature>
<evidence type="ECO:0000256" key="1">
    <source>
        <dbReference type="ARBA" id="ARBA00012647"/>
    </source>
</evidence>
<dbReference type="GO" id="GO:0004035">
    <property type="term" value="F:alkaline phosphatase activity"/>
    <property type="evidence" value="ECO:0000318"/>
    <property type="project" value="GO_Central"/>
</dbReference>
<dbReference type="GO" id="GO:0046872">
    <property type="term" value="F:metal ion binding"/>
    <property type="evidence" value="ECO:0007669"/>
    <property type="project" value="UniProtKB-KW"/>
</dbReference>
<dbReference type="CDD" id="cd16012">
    <property type="entry name" value="ALP"/>
    <property type="match status" value="1"/>
</dbReference>
<feature type="binding site" evidence="3">
    <location>
        <position position="148"/>
    </location>
    <ligand>
        <name>Mg(2+)</name>
        <dbReference type="ChEBI" id="CHEBI:18420"/>
    </ligand>
</feature>
<keyword evidence="3" id="KW-0479">Metal-binding</keyword>
<proteinExistence type="inferred from homology"/>
<comment type="cofactor">
    <cofactor evidence="3">
        <name>Zn(2+)</name>
        <dbReference type="ChEBI" id="CHEBI:29105"/>
    </cofactor>
    <text evidence="3">Binds 2 Zn(2+) ions.</text>
</comment>
<dbReference type="PANTHER" id="PTHR11596:SF94">
    <property type="entry name" value="ALKALINE PHOSPHATASE"/>
    <property type="match status" value="1"/>
</dbReference>
<organism evidence="6 7">
    <name type="scientific">Ciona intestinalis</name>
    <name type="common">Transparent sea squirt</name>
    <name type="synonym">Ascidia intestinalis</name>
    <dbReference type="NCBI Taxonomy" id="7719"/>
    <lineage>
        <taxon>Eukaryota</taxon>
        <taxon>Metazoa</taxon>
        <taxon>Chordata</taxon>
        <taxon>Tunicata</taxon>
        <taxon>Ascidiacea</taxon>
        <taxon>Phlebobranchia</taxon>
        <taxon>Cionidae</taxon>
        <taxon>Ciona</taxon>
    </lineage>
</organism>
<dbReference type="EMBL" id="EAAA01000317">
    <property type="status" value="NOT_ANNOTATED_CDS"/>
    <property type="molecule type" value="Genomic_DNA"/>
</dbReference>
<dbReference type="InterPro" id="IPR001952">
    <property type="entry name" value="Alkaline_phosphatase"/>
</dbReference>
<dbReference type="STRING" id="7719.ENSCINP00000014537"/>
<dbReference type="Proteomes" id="UP000008144">
    <property type="component" value="Chromosome 1"/>
</dbReference>
<dbReference type="AlphaFoldDB" id="F6W9Y0"/>
<comment type="cofactor">
    <cofactor evidence="3">
        <name>Mg(2+)</name>
        <dbReference type="ChEBI" id="CHEBI:18420"/>
    </cofactor>
    <text evidence="3">Binds 1 Mg(2+) ion.</text>
</comment>
<feature type="binding site" evidence="3">
    <location>
        <position position="40"/>
    </location>
    <ligand>
        <name>Zn(2+)</name>
        <dbReference type="ChEBI" id="CHEBI:29105"/>
        <label>2</label>
    </ligand>
</feature>
<name>F6W9Y0_CIOIN</name>
<evidence type="ECO:0000313" key="6">
    <source>
        <dbReference type="Ensembl" id="ENSCINP00000014537.3"/>
    </source>
</evidence>
<feature type="binding site" evidence="3">
    <location>
        <position position="309"/>
    </location>
    <ligand>
        <name>Zn(2+)</name>
        <dbReference type="ChEBI" id="CHEBI:29105"/>
        <label>2</label>
    </ligand>
</feature>
<dbReference type="PRINTS" id="PR00113">
    <property type="entry name" value="ALKPHPHTASE"/>
</dbReference>
<reference evidence="6" key="4">
    <citation type="submission" date="2025-09" db="UniProtKB">
        <authorList>
            <consortium name="Ensembl"/>
        </authorList>
    </citation>
    <scope>IDENTIFICATION</scope>
</reference>
<comment type="similarity">
    <text evidence="4">Belongs to the alkaline phosphatase family.</text>
</comment>
<dbReference type="InterPro" id="IPR017850">
    <property type="entry name" value="Alkaline_phosphatase_core_sf"/>
</dbReference>
<evidence type="ECO:0000313" key="7">
    <source>
        <dbReference type="Proteomes" id="UP000008144"/>
    </source>
</evidence>
<evidence type="ECO:0000256" key="2">
    <source>
        <dbReference type="PIRSR" id="PIRSR601952-1"/>
    </source>
</evidence>
<keyword evidence="7" id="KW-1185">Reference proteome</keyword>
<sequence>AENTKEFWYRNGLQGIESSVDTFAQLNPTRAKNVVMMIGDGMNIATLTAGRIAIGQKSGASGEEHVTAIDQLPHTGIAKTYSVDYQTPDSAATATAFLTGVKTKQGTLGVRAGATNCDTDAVTSALEHAISQGKSTGIVTTTRVQQATPGAGYAHSLQRSAYTDRLLTMNGRGCKDISMQLYEKRRQIQVILGGGRSHMRPPSVFDEEGLGNRGDRGDNRDLIQMWRNDMERMNGSYVWNKRAFDQVNPLTTDYLLGLFSPLDMEFIINKPRNQRYDEPTLEEMTRKAIQILSKNPNGFFLLVEGGMIDKGHHHGRAKFALEEFHEFDKAVAAVKSMTSEQDTLLIVTADHGHMFTFGGGAVRGNSVYGLAKNNSRPDIALDGRPFTSILYGNGPGYSMYKGQRRYPGPWVANSKFYKAQSAVPLRAETHSAEDVAVYASGPWSHFISGVHEQSYLAHVMFYSACLGPLYTTYPHCATSLNTIQPIPNPGRIKHDEPPTPNASTQDKKR</sequence>
<dbReference type="PANTHER" id="PTHR11596">
    <property type="entry name" value="ALKALINE PHOSPHATASE"/>
    <property type="match status" value="1"/>
</dbReference>
<reference evidence="6" key="3">
    <citation type="submission" date="2025-08" db="UniProtKB">
        <authorList>
            <consortium name="Ensembl"/>
        </authorList>
    </citation>
    <scope>IDENTIFICATION</scope>
</reference>
<feature type="binding site" evidence="3">
    <location>
        <position position="350"/>
    </location>
    <ligand>
        <name>Zn(2+)</name>
        <dbReference type="ChEBI" id="CHEBI:29105"/>
        <label>2</label>
    </ligand>
</feature>
<dbReference type="Gene3D" id="3.40.720.10">
    <property type="entry name" value="Alkaline Phosphatase, subunit A"/>
    <property type="match status" value="1"/>
</dbReference>
<dbReference type="HOGENOM" id="CLU_008539_4_0_1"/>
<feature type="binding site" evidence="3">
    <location>
        <position position="430"/>
    </location>
    <ligand>
        <name>Zn(2+)</name>
        <dbReference type="ChEBI" id="CHEBI:29105"/>
        <label>2</label>
    </ligand>
</feature>
<evidence type="ECO:0000256" key="3">
    <source>
        <dbReference type="PIRSR" id="PIRSR601952-2"/>
    </source>
</evidence>
<keyword evidence="3" id="KW-0460">Magnesium</keyword>
<dbReference type="GO" id="GO:0005886">
    <property type="term" value="C:plasma membrane"/>
    <property type="evidence" value="ECO:0000318"/>
    <property type="project" value="GO_Central"/>
</dbReference>
<feature type="binding site" evidence="3">
    <location>
        <position position="40"/>
    </location>
    <ligand>
        <name>Mg(2+)</name>
        <dbReference type="ChEBI" id="CHEBI:18420"/>
    </ligand>
</feature>
<reference evidence="6" key="2">
    <citation type="journal article" date="2008" name="Genome Biol.">
        <title>Improved genome assembly and evidence-based global gene model set for the chordate Ciona intestinalis: new insight into intron and operon populations.</title>
        <authorList>
            <person name="Satou Y."/>
            <person name="Mineta K."/>
            <person name="Ogasawara M."/>
            <person name="Sasakura Y."/>
            <person name="Shoguchi E."/>
            <person name="Ueno K."/>
            <person name="Yamada L."/>
            <person name="Matsumoto J."/>
            <person name="Wasserscheid J."/>
            <person name="Dewar K."/>
            <person name="Wiley G.B."/>
            <person name="Macmil S.L."/>
            <person name="Roe B.A."/>
            <person name="Zeller R.W."/>
            <person name="Hastings K.E."/>
            <person name="Lemaire P."/>
            <person name="Lindquist E."/>
            <person name="Endo T."/>
            <person name="Hotta K."/>
            <person name="Inaba K."/>
        </authorList>
    </citation>
    <scope>NUCLEOTIDE SEQUENCE [LARGE SCALE GENOMIC DNA]</scope>
    <source>
        <strain evidence="6">wild type</strain>
    </source>
</reference>
<evidence type="ECO:0000256" key="5">
    <source>
        <dbReference type="SAM" id="MobiDB-lite"/>
    </source>
</evidence>
<dbReference type="OMA" id="YAIGKWQ"/>
<dbReference type="SMART" id="SM00098">
    <property type="entry name" value="alkPPc"/>
    <property type="match status" value="1"/>
</dbReference>
<evidence type="ECO:0000256" key="4">
    <source>
        <dbReference type="RuleBase" id="RU003946"/>
    </source>
</evidence>
<dbReference type="Pfam" id="PF00245">
    <property type="entry name" value="Alk_phosphatase"/>
    <property type="match status" value="1"/>
</dbReference>
<dbReference type="SUPFAM" id="SSF53649">
    <property type="entry name" value="Alkaline phosphatase-like"/>
    <property type="match status" value="1"/>
</dbReference>
<dbReference type="GeneTree" id="ENSGT00950000183063"/>
<dbReference type="InParanoid" id="F6W9Y0"/>